<feature type="compositionally biased region" description="Basic and acidic residues" evidence="1">
    <location>
        <begin position="118"/>
        <end position="130"/>
    </location>
</feature>
<feature type="compositionally biased region" description="Basic and acidic residues" evidence="1">
    <location>
        <begin position="83"/>
        <end position="100"/>
    </location>
</feature>
<proteinExistence type="predicted"/>
<dbReference type="Proteomes" id="UP000053477">
    <property type="component" value="Unassembled WGS sequence"/>
</dbReference>
<evidence type="ECO:0000256" key="1">
    <source>
        <dbReference type="SAM" id="MobiDB-lite"/>
    </source>
</evidence>
<dbReference type="OrthoDB" id="2649667at2759"/>
<protein>
    <recommendedName>
        <fullName evidence="4">DDE Tnp4 domain-containing protein</fullName>
    </recommendedName>
</protein>
<feature type="region of interest" description="Disordered" evidence="1">
    <location>
        <begin position="118"/>
        <end position="148"/>
    </location>
</feature>
<dbReference type="InParanoid" id="A0A0H2RN01"/>
<feature type="region of interest" description="Disordered" evidence="1">
    <location>
        <begin position="77"/>
        <end position="100"/>
    </location>
</feature>
<organism evidence="2 3">
    <name type="scientific">Schizopora paradoxa</name>
    <dbReference type="NCBI Taxonomy" id="27342"/>
    <lineage>
        <taxon>Eukaryota</taxon>
        <taxon>Fungi</taxon>
        <taxon>Dikarya</taxon>
        <taxon>Basidiomycota</taxon>
        <taxon>Agaricomycotina</taxon>
        <taxon>Agaricomycetes</taxon>
        <taxon>Hymenochaetales</taxon>
        <taxon>Schizoporaceae</taxon>
        <taxon>Schizopora</taxon>
    </lineage>
</organism>
<sequence>MLRIRSEHAIGFLKGRFQSLKNLRINIHDESSHKFATYWVLACTAVHSFAMQCEADEKDSDDSDEDFNTWDFIQAGLSSGSSSERETAPMPEYRGEDRGGLADGRLWRETLKRKLFEAKERNRSQRERVRQRYGMTVDTDGDTSSASN</sequence>
<dbReference type="AlphaFoldDB" id="A0A0H2RN01"/>
<dbReference type="EMBL" id="KQ086226">
    <property type="protein sequence ID" value="KLO06216.1"/>
    <property type="molecule type" value="Genomic_DNA"/>
</dbReference>
<accession>A0A0H2RN01</accession>
<evidence type="ECO:0000313" key="3">
    <source>
        <dbReference type="Proteomes" id="UP000053477"/>
    </source>
</evidence>
<reference evidence="2 3" key="1">
    <citation type="submission" date="2015-04" db="EMBL/GenBank/DDBJ databases">
        <title>Complete genome sequence of Schizopora paradoxa KUC8140, a cosmopolitan wood degrader in East Asia.</title>
        <authorList>
            <consortium name="DOE Joint Genome Institute"/>
            <person name="Min B."/>
            <person name="Park H."/>
            <person name="Jang Y."/>
            <person name="Kim J.-J."/>
            <person name="Kim K.H."/>
            <person name="Pangilinan J."/>
            <person name="Lipzen A."/>
            <person name="Riley R."/>
            <person name="Grigoriev I.V."/>
            <person name="Spatafora J.W."/>
            <person name="Choi I.-G."/>
        </authorList>
    </citation>
    <scope>NUCLEOTIDE SEQUENCE [LARGE SCALE GENOMIC DNA]</scope>
    <source>
        <strain evidence="2 3">KUC8140</strain>
    </source>
</reference>
<evidence type="ECO:0008006" key="4">
    <source>
        <dbReference type="Google" id="ProtNLM"/>
    </source>
</evidence>
<name>A0A0H2RN01_9AGAM</name>
<keyword evidence="3" id="KW-1185">Reference proteome</keyword>
<evidence type="ECO:0000313" key="2">
    <source>
        <dbReference type="EMBL" id="KLO06216.1"/>
    </source>
</evidence>
<gene>
    <name evidence="2" type="ORF">SCHPADRAFT_910481</name>
</gene>